<reference evidence="1" key="1">
    <citation type="submission" date="2021-05" db="EMBL/GenBank/DDBJ databases">
        <authorList>
            <person name="Scholz U."/>
            <person name="Mascher M."/>
            <person name="Fiebig A."/>
        </authorList>
    </citation>
    <scope>NUCLEOTIDE SEQUENCE [LARGE SCALE GENOMIC DNA]</scope>
</reference>
<dbReference type="EnsemblPlants" id="AVESA.00010b.r2.5CG0868250.1">
    <property type="protein sequence ID" value="AVESA.00010b.r2.5CG0868250.1.CDS"/>
    <property type="gene ID" value="AVESA.00010b.r2.5CG0868250"/>
</dbReference>
<proteinExistence type="predicted"/>
<accession>A0ACD5XXB5</accession>
<reference evidence="1" key="2">
    <citation type="submission" date="2025-09" db="UniProtKB">
        <authorList>
            <consortium name="EnsemblPlants"/>
        </authorList>
    </citation>
    <scope>IDENTIFICATION</scope>
</reference>
<dbReference type="Proteomes" id="UP001732700">
    <property type="component" value="Chromosome 5C"/>
</dbReference>
<name>A0ACD5XXB5_AVESA</name>
<keyword evidence="2" id="KW-1185">Reference proteome</keyword>
<evidence type="ECO:0000313" key="1">
    <source>
        <dbReference type="EnsemblPlants" id="AVESA.00010b.r2.5CG0868250.1.CDS"/>
    </source>
</evidence>
<protein>
    <submittedName>
        <fullName evidence="1">Uncharacterized protein</fullName>
    </submittedName>
</protein>
<sequence>MDHLTYACNNCLTERAVVFCPSDGARLCLECDGAVHGASALAGLHARAPLCDACGSAPAALRCGQATLCAECAQRRAPQTPDSCKSAVEEYTGCPTPAEILRILSVEAPSSQEDFDQWLADKLPQILQEVQDGSHSRVGDGSGTTSTTTIGERGSFSCDDWNNACSTTSAPPCAGLDNTNGVFLDYHSAGPPTNSLAFGQQQQTPSICHFFSSSYSSYNTPSSSCQPVMASTTLLQSMGNDHHHQSMLLDGFPTFFPNLPLVSQPPPPENGDLHDGRQQPQMLVADEKAASHQQDLSTITKKREERDRAKLRYNEKKKNRKFCKQIMYASRKARADTRKRVKGRFAKATNEQQHILHPDAS</sequence>
<evidence type="ECO:0000313" key="2">
    <source>
        <dbReference type="Proteomes" id="UP001732700"/>
    </source>
</evidence>
<organism evidence="1 2">
    <name type="scientific">Avena sativa</name>
    <name type="common">Oat</name>
    <dbReference type="NCBI Taxonomy" id="4498"/>
    <lineage>
        <taxon>Eukaryota</taxon>
        <taxon>Viridiplantae</taxon>
        <taxon>Streptophyta</taxon>
        <taxon>Embryophyta</taxon>
        <taxon>Tracheophyta</taxon>
        <taxon>Spermatophyta</taxon>
        <taxon>Magnoliopsida</taxon>
        <taxon>Liliopsida</taxon>
        <taxon>Poales</taxon>
        <taxon>Poaceae</taxon>
        <taxon>BOP clade</taxon>
        <taxon>Pooideae</taxon>
        <taxon>Poodae</taxon>
        <taxon>Poeae</taxon>
        <taxon>Poeae Chloroplast Group 1 (Aveneae type)</taxon>
        <taxon>Aveninae</taxon>
        <taxon>Avena</taxon>
    </lineage>
</organism>